<proteinExistence type="predicted"/>
<feature type="region of interest" description="Disordered" evidence="1">
    <location>
        <begin position="184"/>
        <end position="206"/>
    </location>
</feature>
<name>A0A481Z710_9VIRU</name>
<feature type="compositionally biased region" description="Low complexity" evidence="1">
    <location>
        <begin position="140"/>
        <end position="166"/>
    </location>
</feature>
<evidence type="ECO:0000313" key="2">
    <source>
        <dbReference type="EMBL" id="QBK91406.1"/>
    </source>
</evidence>
<dbReference type="EMBL" id="MK500536">
    <property type="protein sequence ID" value="QBK91406.1"/>
    <property type="molecule type" value="Genomic_DNA"/>
</dbReference>
<accession>A0A481Z710</accession>
<reference evidence="2" key="1">
    <citation type="journal article" date="2019" name="MBio">
        <title>Virus Genomes from Deep Sea Sediments Expand the Ocean Megavirome and Support Independent Origins of Viral Gigantism.</title>
        <authorList>
            <person name="Backstrom D."/>
            <person name="Yutin N."/>
            <person name="Jorgensen S.L."/>
            <person name="Dharamshi J."/>
            <person name="Homa F."/>
            <person name="Zaremba-Niedwiedzka K."/>
            <person name="Spang A."/>
            <person name="Wolf Y.I."/>
            <person name="Koonin E.V."/>
            <person name="Ettema T.J."/>
        </authorList>
    </citation>
    <scope>NUCLEOTIDE SEQUENCE</scope>
</reference>
<sequence length="255" mass="29496">METLKKPETVITLINTAALLGASVYFYRRINVLEQEIDKHTEHLTSTIKKVKEMQVTKEHVKQLAGAIRELNNIIGGQRNEIIQLKHFSNFYKEQIKELQESTTGLGGEVKLTKIPVISPVQFHPRNRYNQSQGYNQPLQQGYNQSQGYNQPLQQGYNQPQQRYNQSQQGLGFNEQFEKQNRQGFNMNSQPSFGFNSNQTFQQQNNSGYNQDQFYHPAQDLIDLNLMNNPEEDDIDSEIEAVRRARQNTNTGLEL</sequence>
<gene>
    <name evidence="2" type="ORF">LCPAC302_00260</name>
</gene>
<protein>
    <submittedName>
        <fullName evidence="2">Uncharacterized protein</fullName>
    </submittedName>
</protein>
<organism evidence="2">
    <name type="scientific">Pithovirus LCPAC302</name>
    <dbReference type="NCBI Taxonomy" id="2506593"/>
    <lineage>
        <taxon>Viruses</taxon>
        <taxon>Pithoviruses</taxon>
    </lineage>
</organism>
<feature type="compositionally biased region" description="Low complexity" evidence="1">
    <location>
        <begin position="192"/>
        <end position="206"/>
    </location>
</feature>
<feature type="compositionally biased region" description="Polar residues" evidence="1">
    <location>
        <begin position="128"/>
        <end position="139"/>
    </location>
</feature>
<feature type="region of interest" description="Disordered" evidence="1">
    <location>
        <begin position="126"/>
        <end position="166"/>
    </location>
</feature>
<evidence type="ECO:0000256" key="1">
    <source>
        <dbReference type="SAM" id="MobiDB-lite"/>
    </source>
</evidence>